<gene>
    <name evidence="1" type="ORF">NX780_11360</name>
</gene>
<dbReference type="EMBL" id="JANUHA010000006">
    <property type="protein sequence ID" value="MCS0596947.1"/>
    <property type="molecule type" value="Genomic_DNA"/>
</dbReference>
<reference evidence="1 2" key="1">
    <citation type="submission" date="2022-08" db="EMBL/GenBank/DDBJ databases">
        <title>Reclassification of Massilia species as members of the genera Telluria, Duganella, Pseudoduganella, Mokoshia gen. nov. and Zemynaea gen. nov. using orthogonal and non-orthogonal genome-based approaches.</title>
        <authorList>
            <person name="Bowman J.P."/>
        </authorList>
    </citation>
    <scope>NUCLEOTIDE SEQUENCE [LARGE SCALE GENOMIC DNA]</scope>
    <source>
        <strain evidence="1 2">JCM 31661</strain>
    </source>
</reference>
<organism evidence="1 2">
    <name type="scientific">Massilia agri</name>
    <dbReference type="NCBI Taxonomy" id="1886785"/>
    <lineage>
        <taxon>Bacteria</taxon>
        <taxon>Pseudomonadati</taxon>
        <taxon>Pseudomonadota</taxon>
        <taxon>Betaproteobacteria</taxon>
        <taxon>Burkholderiales</taxon>
        <taxon>Oxalobacteraceae</taxon>
        <taxon>Telluria group</taxon>
        <taxon>Massilia</taxon>
    </lineage>
</organism>
<evidence type="ECO:0000313" key="2">
    <source>
        <dbReference type="Proteomes" id="UP001206572"/>
    </source>
</evidence>
<sequence length="405" mass="44674">MSLFDFFRRPPTPAKYAQLLIKKLAIHQPGEPVRYDEAGFRLLVGASGGHVINLHNLYSEYCAASKADRVLQLERTVASMQPSGIPASFAEARAHLMPALRGRGMMEYLRLMEPGRDPGTPSGFLVLPFSRDAALMLVYDGDDAMQSFGPDQLKQWGVSLEEALAAAMDNLRDATVDRFTRVAPGVYAGDWGDAYDSSRLLLPDLAHRIAGANPLAMIPNRGTLLLASGNDVEGVRAMAALAQRIADEDTRPVSALLYRFVDGRPVEHLPEDGEVRAALARLDRQYRHGDYAAQKETMDELHEKDGSDIFVATYKVMRIEESGEEYSLASWTKGVDTLLPRTDRVALFVPADGDEQKELLVLPWDALYAGCGHLMQPVPHAFPERYRVTAFPELAPLRALALNLG</sequence>
<accession>A0ABT2AL19</accession>
<keyword evidence="2" id="KW-1185">Reference proteome</keyword>
<dbReference type="Proteomes" id="UP001206572">
    <property type="component" value="Unassembled WGS sequence"/>
</dbReference>
<proteinExistence type="predicted"/>
<comment type="caution">
    <text evidence="1">The sequence shown here is derived from an EMBL/GenBank/DDBJ whole genome shotgun (WGS) entry which is preliminary data.</text>
</comment>
<evidence type="ECO:0000313" key="1">
    <source>
        <dbReference type="EMBL" id="MCS0596947.1"/>
    </source>
</evidence>
<dbReference type="RefSeq" id="WP_258827971.1">
    <property type="nucleotide sequence ID" value="NZ_JANUHA010000006.1"/>
</dbReference>
<evidence type="ECO:0008006" key="3">
    <source>
        <dbReference type="Google" id="ProtNLM"/>
    </source>
</evidence>
<protein>
    <recommendedName>
        <fullName evidence="3">DUF1444 family protein</fullName>
    </recommendedName>
</protein>
<name>A0ABT2AL19_9BURK</name>